<proteinExistence type="predicted"/>
<keyword evidence="1" id="KW-0472">Membrane</keyword>
<feature type="transmembrane region" description="Helical" evidence="1">
    <location>
        <begin position="20"/>
        <end position="40"/>
    </location>
</feature>
<dbReference type="EMBL" id="CATNWA010013604">
    <property type="protein sequence ID" value="CAI9565547.1"/>
    <property type="molecule type" value="Genomic_DNA"/>
</dbReference>
<reference evidence="2" key="1">
    <citation type="submission" date="2023-05" db="EMBL/GenBank/DDBJ databases">
        <authorList>
            <person name="Stuckert A."/>
        </authorList>
    </citation>
    <scope>NUCLEOTIDE SEQUENCE</scope>
</reference>
<organism evidence="2 3">
    <name type="scientific">Staurois parvus</name>
    <dbReference type="NCBI Taxonomy" id="386267"/>
    <lineage>
        <taxon>Eukaryota</taxon>
        <taxon>Metazoa</taxon>
        <taxon>Chordata</taxon>
        <taxon>Craniata</taxon>
        <taxon>Vertebrata</taxon>
        <taxon>Euteleostomi</taxon>
        <taxon>Amphibia</taxon>
        <taxon>Batrachia</taxon>
        <taxon>Anura</taxon>
        <taxon>Neobatrachia</taxon>
        <taxon>Ranoidea</taxon>
        <taxon>Ranidae</taxon>
        <taxon>Staurois</taxon>
    </lineage>
</organism>
<dbReference type="Proteomes" id="UP001162483">
    <property type="component" value="Unassembled WGS sequence"/>
</dbReference>
<evidence type="ECO:0000313" key="2">
    <source>
        <dbReference type="EMBL" id="CAI9565547.1"/>
    </source>
</evidence>
<keyword evidence="1" id="KW-1133">Transmembrane helix</keyword>
<name>A0ABN9D325_9NEOB</name>
<evidence type="ECO:0000313" key="3">
    <source>
        <dbReference type="Proteomes" id="UP001162483"/>
    </source>
</evidence>
<protein>
    <submittedName>
        <fullName evidence="2">Uncharacterized protein</fullName>
    </submittedName>
</protein>
<sequence length="56" mass="6874">PTCADLCRSVLLYKCPRYSILLHRLLIIPHIRLFFFCFHLKFHLYELVTMQIMYRS</sequence>
<comment type="caution">
    <text evidence="2">The sequence shown here is derived from an EMBL/GenBank/DDBJ whole genome shotgun (WGS) entry which is preliminary data.</text>
</comment>
<gene>
    <name evidence="2" type="ORF">SPARVUS_LOCUS6191652</name>
</gene>
<accession>A0ABN9D325</accession>
<evidence type="ECO:0000256" key="1">
    <source>
        <dbReference type="SAM" id="Phobius"/>
    </source>
</evidence>
<feature type="non-terminal residue" evidence="2">
    <location>
        <position position="1"/>
    </location>
</feature>
<keyword evidence="3" id="KW-1185">Reference proteome</keyword>
<keyword evidence="1" id="KW-0812">Transmembrane</keyword>